<proteinExistence type="predicted"/>
<name>A0A180G6W3_PUCT1</name>
<dbReference type="Proteomes" id="UP000005240">
    <property type="component" value="Unassembled WGS sequence"/>
</dbReference>
<reference evidence="2" key="1">
    <citation type="submission" date="2009-11" db="EMBL/GenBank/DDBJ databases">
        <authorList>
            <consortium name="The Broad Institute Genome Sequencing Platform"/>
            <person name="Ward D."/>
            <person name="Feldgarden M."/>
            <person name="Earl A."/>
            <person name="Young S.K."/>
            <person name="Zeng Q."/>
            <person name="Koehrsen M."/>
            <person name="Alvarado L."/>
            <person name="Berlin A."/>
            <person name="Bochicchio J."/>
            <person name="Borenstein D."/>
            <person name="Chapman S.B."/>
            <person name="Chen Z."/>
            <person name="Engels R."/>
            <person name="Freedman E."/>
            <person name="Gellesch M."/>
            <person name="Goldberg J."/>
            <person name="Griggs A."/>
            <person name="Gujja S."/>
            <person name="Heilman E."/>
            <person name="Heiman D."/>
            <person name="Hepburn T."/>
            <person name="Howarth C."/>
            <person name="Jen D."/>
            <person name="Larson L."/>
            <person name="Lewis B."/>
            <person name="Mehta T."/>
            <person name="Park D."/>
            <person name="Pearson M."/>
            <person name="Roberts A."/>
            <person name="Saif S."/>
            <person name="Shea T."/>
            <person name="Shenoy N."/>
            <person name="Sisk P."/>
            <person name="Stolte C."/>
            <person name="Sykes S."/>
            <person name="Thomson T."/>
            <person name="Walk T."/>
            <person name="White J."/>
            <person name="Yandava C."/>
            <person name="Izard J."/>
            <person name="Baranova O.V."/>
            <person name="Blanton J.M."/>
            <person name="Tanner A.C."/>
            <person name="Dewhirst F.E."/>
            <person name="Haas B."/>
            <person name="Nusbaum C."/>
            <person name="Birren B."/>
        </authorList>
    </citation>
    <scope>NUCLEOTIDE SEQUENCE [LARGE SCALE GENOMIC DNA]</scope>
    <source>
        <strain evidence="2">1-1 BBBD Race 1</strain>
    </source>
</reference>
<evidence type="ECO:0000313" key="3">
    <source>
        <dbReference type="EnsemblFungi" id="PTTG_08206-t43_1-p1"/>
    </source>
</evidence>
<feature type="compositionally biased region" description="Low complexity" evidence="1">
    <location>
        <begin position="67"/>
        <end position="83"/>
    </location>
</feature>
<evidence type="ECO:0000313" key="2">
    <source>
        <dbReference type="EMBL" id="OAV88391.1"/>
    </source>
</evidence>
<dbReference type="OrthoDB" id="2501476at2759"/>
<keyword evidence="4" id="KW-1185">Reference proteome</keyword>
<dbReference type="AlphaFoldDB" id="A0A180G6W3"/>
<sequence length="484" mass="53419">MDNPERLISPSDYNQHVPNLFDGTAHLVEERNHRREAFIRSQGRTSQLDPSLTAQLDPSLMGLMPVSPTTSQSSQLSLSQPTAAQSNNTSSFLLIGPNQPLAAPSPPLINTRKRRTIAPPVSSQYQKAESEPRKLLIDWDSHDYNLERFKAATINLIQHNEDEGLGLYSQELESKGCIVWNMIIPNGRTFAAAQKKRLDSAEIFTQFLQVAEATPESRKIICCLVQKDPTMLAQKESVYKHLRLMHSGPSSSVKDPVDGPSAGAQEAASLTDLVQELGCIHKPAEHLTGSHETGVFINPEKPNKFFQMTPKQIAMWAKAIRQNPGQVTLRIPPKSDSFQFKTKDDQPTPPPPVPAQPPPPAAGVQYPTPFSLAMPPGMFFNLMHMANPMKMPPWMNADPSQNLPGTPEPPTTPPDSSLEDFLKYTHVNPESSQVTDGISTLGITHWTMFKEFKASELVSKRIPEGPACSIVSSAKKYAKHLMTS</sequence>
<organism evidence="2">
    <name type="scientific">Puccinia triticina (isolate 1-1 / race 1 (BBBD))</name>
    <name type="common">Brown leaf rust fungus</name>
    <dbReference type="NCBI Taxonomy" id="630390"/>
    <lineage>
        <taxon>Eukaryota</taxon>
        <taxon>Fungi</taxon>
        <taxon>Dikarya</taxon>
        <taxon>Basidiomycota</taxon>
        <taxon>Pucciniomycotina</taxon>
        <taxon>Pucciniomycetes</taxon>
        <taxon>Pucciniales</taxon>
        <taxon>Pucciniaceae</taxon>
        <taxon>Puccinia</taxon>
    </lineage>
</organism>
<gene>
    <name evidence="2" type="ORF">PTTG_08206</name>
</gene>
<dbReference type="EnsemblFungi" id="PTTG_08206-t43_1">
    <property type="protein sequence ID" value="PTTG_08206-t43_1-p1"/>
    <property type="gene ID" value="PTTG_08206"/>
</dbReference>
<reference evidence="2" key="2">
    <citation type="submission" date="2016-05" db="EMBL/GenBank/DDBJ databases">
        <title>Comparative analysis highlights variable genome content of wheat rusts and divergence of the mating loci.</title>
        <authorList>
            <person name="Cuomo C.A."/>
            <person name="Bakkeren G."/>
            <person name="Szabo L."/>
            <person name="Khalil H."/>
            <person name="Joly D."/>
            <person name="Goldberg J."/>
            <person name="Young S."/>
            <person name="Zeng Q."/>
            <person name="Fellers J."/>
        </authorList>
    </citation>
    <scope>NUCLEOTIDE SEQUENCE [LARGE SCALE GENOMIC DNA]</scope>
    <source>
        <strain evidence="2">1-1 BBBD Race 1</strain>
    </source>
</reference>
<accession>A0A180G6W3</accession>
<feature type="region of interest" description="Disordered" evidence="1">
    <location>
        <begin position="325"/>
        <end position="364"/>
    </location>
</feature>
<protein>
    <submittedName>
        <fullName evidence="2 3">Uncharacterized protein</fullName>
    </submittedName>
</protein>
<evidence type="ECO:0000256" key="1">
    <source>
        <dbReference type="SAM" id="MobiDB-lite"/>
    </source>
</evidence>
<dbReference type="EMBL" id="ADAS02000180">
    <property type="protein sequence ID" value="OAV88391.1"/>
    <property type="molecule type" value="Genomic_DNA"/>
</dbReference>
<evidence type="ECO:0000313" key="4">
    <source>
        <dbReference type="Proteomes" id="UP000005240"/>
    </source>
</evidence>
<feature type="region of interest" description="Disordered" evidence="1">
    <location>
        <begin position="60"/>
        <end position="83"/>
    </location>
</feature>
<dbReference type="VEuPathDB" id="FungiDB:PTTG_08206"/>
<reference evidence="3" key="4">
    <citation type="submission" date="2025-05" db="UniProtKB">
        <authorList>
            <consortium name="EnsemblFungi"/>
        </authorList>
    </citation>
    <scope>IDENTIFICATION</scope>
    <source>
        <strain evidence="3">isolate 1-1 / race 1 (BBBD)</strain>
    </source>
</reference>
<reference evidence="3 4" key="3">
    <citation type="journal article" date="2017" name="G3 (Bethesda)">
        <title>Comparative analysis highlights variable genome content of wheat rusts and divergence of the mating loci.</title>
        <authorList>
            <person name="Cuomo C.A."/>
            <person name="Bakkeren G."/>
            <person name="Khalil H.B."/>
            <person name="Panwar V."/>
            <person name="Joly D."/>
            <person name="Linning R."/>
            <person name="Sakthikumar S."/>
            <person name="Song X."/>
            <person name="Adiconis X."/>
            <person name="Fan L."/>
            <person name="Goldberg J.M."/>
            <person name="Levin J.Z."/>
            <person name="Young S."/>
            <person name="Zeng Q."/>
            <person name="Anikster Y."/>
            <person name="Bruce M."/>
            <person name="Wang M."/>
            <person name="Yin C."/>
            <person name="McCallum B."/>
            <person name="Szabo L.J."/>
            <person name="Hulbert S."/>
            <person name="Chen X."/>
            <person name="Fellers J.P."/>
        </authorList>
    </citation>
    <scope>NUCLEOTIDE SEQUENCE</scope>
    <source>
        <strain evidence="4">Isolate 1-1 / race 1 (BBBD)</strain>
        <strain evidence="3">isolate 1-1 / race 1 (BBBD)</strain>
    </source>
</reference>
<feature type="region of interest" description="Disordered" evidence="1">
    <location>
        <begin position="395"/>
        <end position="418"/>
    </location>
</feature>
<feature type="compositionally biased region" description="Pro residues" evidence="1">
    <location>
        <begin position="347"/>
        <end position="361"/>
    </location>
</feature>